<organism evidence="2 3">
    <name type="scientific">Antarcticimicrobium sediminis</name>
    <dbReference type="NCBI Taxonomy" id="2546227"/>
    <lineage>
        <taxon>Bacteria</taxon>
        <taxon>Pseudomonadati</taxon>
        <taxon>Pseudomonadota</taxon>
        <taxon>Alphaproteobacteria</taxon>
        <taxon>Rhodobacterales</taxon>
        <taxon>Paracoccaceae</taxon>
        <taxon>Antarcticimicrobium</taxon>
    </lineage>
</organism>
<dbReference type="PANTHER" id="PTHR43798">
    <property type="entry name" value="MONOACYLGLYCEROL LIPASE"/>
    <property type="match status" value="1"/>
</dbReference>
<dbReference type="AlphaFoldDB" id="A0A4R5EI00"/>
<dbReference type="Gene3D" id="3.40.50.1820">
    <property type="entry name" value="alpha/beta hydrolase"/>
    <property type="match status" value="1"/>
</dbReference>
<dbReference type="PRINTS" id="PR00412">
    <property type="entry name" value="EPOXHYDRLASE"/>
</dbReference>
<evidence type="ECO:0000259" key="1">
    <source>
        <dbReference type="Pfam" id="PF00561"/>
    </source>
</evidence>
<reference evidence="2 3" key="1">
    <citation type="submission" date="2019-03" db="EMBL/GenBank/DDBJ databases">
        <authorList>
            <person name="Zhang S."/>
        </authorList>
    </citation>
    <scope>NUCLEOTIDE SEQUENCE [LARGE SCALE GENOMIC DNA]</scope>
    <source>
        <strain evidence="2 3">S4J41</strain>
    </source>
</reference>
<dbReference type="InterPro" id="IPR050266">
    <property type="entry name" value="AB_hydrolase_sf"/>
</dbReference>
<dbReference type="InterPro" id="IPR000639">
    <property type="entry name" value="Epox_hydrolase-like"/>
</dbReference>
<evidence type="ECO:0000313" key="3">
    <source>
        <dbReference type="Proteomes" id="UP000294662"/>
    </source>
</evidence>
<dbReference type="GO" id="GO:0016787">
    <property type="term" value="F:hydrolase activity"/>
    <property type="evidence" value="ECO:0007669"/>
    <property type="project" value="UniProtKB-KW"/>
</dbReference>
<proteinExistence type="predicted"/>
<comment type="caution">
    <text evidence="2">The sequence shown here is derived from an EMBL/GenBank/DDBJ whole genome shotgun (WGS) entry which is preliminary data.</text>
</comment>
<gene>
    <name evidence="2" type="ORF">E1B25_20515</name>
</gene>
<name>A0A4R5EI00_9RHOB</name>
<protein>
    <submittedName>
        <fullName evidence="2">Alpha/beta fold hydrolase</fullName>
    </submittedName>
</protein>
<dbReference type="EMBL" id="SMFP01000023">
    <property type="protein sequence ID" value="TDE34028.1"/>
    <property type="molecule type" value="Genomic_DNA"/>
</dbReference>
<dbReference type="SUPFAM" id="SSF53474">
    <property type="entry name" value="alpha/beta-Hydrolases"/>
    <property type="match status" value="1"/>
</dbReference>
<dbReference type="InterPro" id="IPR000073">
    <property type="entry name" value="AB_hydrolase_1"/>
</dbReference>
<dbReference type="OrthoDB" id="9793083at2"/>
<keyword evidence="2" id="KW-0378">Hydrolase</keyword>
<dbReference type="InterPro" id="IPR029058">
    <property type="entry name" value="AB_hydrolase_fold"/>
</dbReference>
<keyword evidence="3" id="KW-1185">Reference proteome</keyword>
<evidence type="ECO:0000313" key="2">
    <source>
        <dbReference type="EMBL" id="TDE34028.1"/>
    </source>
</evidence>
<dbReference type="Proteomes" id="UP000294662">
    <property type="component" value="Unassembled WGS sequence"/>
</dbReference>
<dbReference type="PRINTS" id="PR00111">
    <property type="entry name" value="ABHYDROLASE"/>
</dbReference>
<dbReference type="RefSeq" id="WP_132831453.1">
    <property type="nucleotide sequence ID" value="NZ_SMFP01000023.1"/>
</dbReference>
<feature type="domain" description="AB hydrolase-1" evidence="1">
    <location>
        <begin position="17"/>
        <end position="244"/>
    </location>
</feature>
<dbReference type="Pfam" id="PF00561">
    <property type="entry name" value="Abhydrolase_1"/>
    <property type="match status" value="1"/>
</dbReference>
<sequence length="260" mass="28231">MTQLTLYSTASGPKDAPALLLLNSLGATSAMWDAQLPLLERYYRVIRCDTRGHGDSPTPPSPYSFDDIVSDALAVLDAHEVQRATVMGLSLGGMTALGLGLTAPERIERLICCAARSDAPAPFVQSWHDRLAKMEEGGIEAVWNGTIGFWLSEDTRRDHPEREAALRAGFLKTTEEGYRGCAHALMKLDYLRHLGEMRVPTLFVAGENDGGATPDTMRAMADACPNSSYTVVPGAKHVMNVDRPDDFSVGIHNFLDLVVG</sequence>
<accession>A0A4R5EI00</accession>